<evidence type="ECO:0000313" key="2">
    <source>
        <dbReference type="Proteomes" id="UP000727407"/>
    </source>
</evidence>
<accession>A0A8J4WZ14</accession>
<dbReference type="AlphaFoldDB" id="A0A8J4WZ14"/>
<evidence type="ECO:0000313" key="1">
    <source>
        <dbReference type="EMBL" id="KAF5897362.1"/>
    </source>
</evidence>
<name>A0A8J4WZ14_CLAMG</name>
<feature type="non-terminal residue" evidence="1">
    <location>
        <position position="1"/>
    </location>
</feature>
<feature type="non-terminal residue" evidence="1">
    <location>
        <position position="69"/>
    </location>
</feature>
<protein>
    <submittedName>
        <fullName evidence="1">23S rRNA 5-hydroxycytidine synthase</fullName>
    </submittedName>
</protein>
<organism evidence="1 2">
    <name type="scientific">Clarias magur</name>
    <name type="common">Asian catfish</name>
    <name type="synonym">Macropteronotus magur</name>
    <dbReference type="NCBI Taxonomy" id="1594786"/>
    <lineage>
        <taxon>Eukaryota</taxon>
        <taxon>Metazoa</taxon>
        <taxon>Chordata</taxon>
        <taxon>Craniata</taxon>
        <taxon>Vertebrata</taxon>
        <taxon>Euteleostomi</taxon>
        <taxon>Actinopterygii</taxon>
        <taxon>Neopterygii</taxon>
        <taxon>Teleostei</taxon>
        <taxon>Ostariophysi</taxon>
        <taxon>Siluriformes</taxon>
        <taxon>Clariidae</taxon>
        <taxon>Clarias</taxon>
    </lineage>
</organism>
<sequence length="69" mass="8156">VTVKMISHLFDRNANKQARYRQPITMSWKTHTLSFHRLHKNLDHNWKPARVLTSDARNVDTAIIVNQCM</sequence>
<gene>
    <name evidence="1" type="primary">rlhA</name>
    <name evidence="1" type="ORF">DAT39_012934</name>
</gene>
<comment type="caution">
    <text evidence="1">The sequence shown here is derived from an EMBL/GenBank/DDBJ whole genome shotgun (WGS) entry which is preliminary data.</text>
</comment>
<proteinExistence type="predicted"/>
<reference evidence="1" key="1">
    <citation type="submission" date="2020-07" db="EMBL/GenBank/DDBJ databases">
        <title>Clarias magur genome sequencing, assembly and annotation.</title>
        <authorList>
            <person name="Kushwaha B."/>
            <person name="Kumar R."/>
            <person name="Das P."/>
            <person name="Joshi C.G."/>
            <person name="Kumar D."/>
            <person name="Nagpure N.S."/>
            <person name="Pandey M."/>
            <person name="Agarwal S."/>
            <person name="Srivastava S."/>
            <person name="Singh M."/>
            <person name="Sahoo L."/>
            <person name="Jayasankar P."/>
            <person name="Meher P.K."/>
            <person name="Koringa P.G."/>
            <person name="Iquebal M.A."/>
            <person name="Das S.P."/>
            <person name="Bit A."/>
            <person name="Patnaik S."/>
            <person name="Patel N."/>
            <person name="Shah T.M."/>
            <person name="Hinsu A."/>
            <person name="Jena J.K."/>
        </authorList>
    </citation>
    <scope>NUCLEOTIDE SEQUENCE</scope>
    <source>
        <strain evidence="1">CIFAMagur01</strain>
        <tissue evidence="1">Testis</tissue>
    </source>
</reference>
<keyword evidence="2" id="KW-1185">Reference proteome</keyword>
<dbReference type="EMBL" id="QNUK01000238">
    <property type="protein sequence ID" value="KAF5897362.1"/>
    <property type="molecule type" value="Genomic_DNA"/>
</dbReference>
<dbReference type="Proteomes" id="UP000727407">
    <property type="component" value="Unassembled WGS sequence"/>
</dbReference>